<accession>A0A368H899</accession>
<proteinExistence type="predicted"/>
<dbReference type="EMBL" id="JOJR01000012">
    <property type="protein sequence ID" value="RCN51537.1"/>
    <property type="molecule type" value="Genomic_DNA"/>
</dbReference>
<feature type="non-terminal residue" evidence="1">
    <location>
        <position position="66"/>
    </location>
</feature>
<gene>
    <name evidence="1" type="ORF">ANCCAN_02203</name>
</gene>
<evidence type="ECO:0000313" key="2">
    <source>
        <dbReference type="Proteomes" id="UP000252519"/>
    </source>
</evidence>
<organism evidence="1 2">
    <name type="scientific">Ancylostoma caninum</name>
    <name type="common">Dog hookworm</name>
    <dbReference type="NCBI Taxonomy" id="29170"/>
    <lineage>
        <taxon>Eukaryota</taxon>
        <taxon>Metazoa</taxon>
        <taxon>Ecdysozoa</taxon>
        <taxon>Nematoda</taxon>
        <taxon>Chromadorea</taxon>
        <taxon>Rhabditida</taxon>
        <taxon>Rhabditina</taxon>
        <taxon>Rhabditomorpha</taxon>
        <taxon>Strongyloidea</taxon>
        <taxon>Ancylostomatidae</taxon>
        <taxon>Ancylostomatinae</taxon>
        <taxon>Ancylostoma</taxon>
    </lineage>
</organism>
<evidence type="ECO:0000313" key="1">
    <source>
        <dbReference type="EMBL" id="RCN51537.1"/>
    </source>
</evidence>
<reference evidence="1 2" key="1">
    <citation type="submission" date="2014-10" db="EMBL/GenBank/DDBJ databases">
        <title>Draft genome of the hookworm Ancylostoma caninum.</title>
        <authorList>
            <person name="Mitreva M."/>
        </authorList>
    </citation>
    <scope>NUCLEOTIDE SEQUENCE [LARGE SCALE GENOMIC DNA]</scope>
    <source>
        <strain evidence="1 2">Baltimore</strain>
    </source>
</reference>
<name>A0A368H899_ANCCA</name>
<dbReference type="Proteomes" id="UP000252519">
    <property type="component" value="Unassembled WGS sequence"/>
</dbReference>
<comment type="caution">
    <text evidence="1">The sequence shown here is derived from an EMBL/GenBank/DDBJ whole genome shotgun (WGS) entry which is preliminary data.</text>
</comment>
<keyword evidence="2" id="KW-1185">Reference proteome</keyword>
<sequence length="66" mass="7928">MVICVMWNFLLETRRSLLIRLFWQPLFRTSRPCLRLICRRRESIESAYTLSVLDSLEISDIDHTTL</sequence>
<dbReference type="AlphaFoldDB" id="A0A368H899"/>
<protein>
    <submittedName>
        <fullName evidence="1">Uncharacterized protein</fullName>
    </submittedName>
</protein>